<accession>A0A2P2J375</accession>
<dbReference type="AlphaFoldDB" id="A0A2P2J375"/>
<sequence length="38" mass="4280">MLLFFSQSLLFFHLQKGNKIVNIHLHDAAKVIPATSVT</sequence>
<proteinExistence type="predicted"/>
<name>A0A2P2J375_RHIMU</name>
<protein>
    <submittedName>
        <fullName evidence="1">Uncharacterized protein</fullName>
    </submittedName>
</protein>
<dbReference type="EMBL" id="GGEC01007461">
    <property type="protein sequence ID" value="MBW87944.1"/>
    <property type="molecule type" value="Transcribed_RNA"/>
</dbReference>
<organism evidence="1">
    <name type="scientific">Rhizophora mucronata</name>
    <name type="common">Asiatic mangrove</name>
    <dbReference type="NCBI Taxonomy" id="61149"/>
    <lineage>
        <taxon>Eukaryota</taxon>
        <taxon>Viridiplantae</taxon>
        <taxon>Streptophyta</taxon>
        <taxon>Embryophyta</taxon>
        <taxon>Tracheophyta</taxon>
        <taxon>Spermatophyta</taxon>
        <taxon>Magnoliopsida</taxon>
        <taxon>eudicotyledons</taxon>
        <taxon>Gunneridae</taxon>
        <taxon>Pentapetalae</taxon>
        <taxon>rosids</taxon>
        <taxon>fabids</taxon>
        <taxon>Malpighiales</taxon>
        <taxon>Rhizophoraceae</taxon>
        <taxon>Rhizophora</taxon>
    </lineage>
</organism>
<reference evidence="1" key="1">
    <citation type="submission" date="2018-02" db="EMBL/GenBank/DDBJ databases">
        <title>Rhizophora mucronata_Transcriptome.</title>
        <authorList>
            <person name="Meera S.P."/>
            <person name="Sreeshan A."/>
            <person name="Augustine A."/>
        </authorList>
    </citation>
    <scope>NUCLEOTIDE SEQUENCE</scope>
    <source>
        <tissue evidence="1">Leaf</tissue>
    </source>
</reference>
<evidence type="ECO:0000313" key="1">
    <source>
        <dbReference type="EMBL" id="MBW87944.1"/>
    </source>
</evidence>